<dbReference type="InterPro" id="IPR023582">
    <property type="entry name" value="Impact"/>
</dbReference>
<organism evidence="4 5">
    <name type="scientific">Gleimia hominis</name>
    <dbReference type="NCBI Taxonomy" id="595468"/>
    <lineage>
        <taxon>Bacteria</taxon>
        <taxon>Bacillati</taxon>
        <taxon>Actinomycetota</taxon>
        <taxon>Actinomycetes</taxon>
        <taxon>Actinomycetales</taxon>
        <taxon>Actinomycetaceae</taxon>
        <taxon>Gleimia</taxon>
    </lineage>
</organism>
<dbReference type="EMBL" id="JASXSX010000001">
    <property type="protein sequence ID" value="MDT3767437.1"/>
    <property type="molecule type" value="Genomic_DNA"/>
</dbReference>
<accession>A0ABU3ID57</accession>
<dbReference type="InterPro" id="IPR036956">
    <property type="entry name" value="Impact_N_sf"/>
</dbReference>
<dbReference type="InterPro" id="IPR015796">
    <property type="entry name" value="Impact_YigZ-like"/>
</dbReference>
<dbReference type="Proteomes" id="UP001247542">
    <property type="component" value="Unassembled WGS sequence"/>
</dbReference>
<dbReference type="PANTHER" id="PTHR16301">
    <property type="entry name" value="IMPACT-RELATED"/>
    <property type="match status" value="1"/>
</dbReference>
<name>A0ABU3ID57_9ACTO</name>
<dbReference type="InterPro" id="IPR020569">
    <property type="entry name" value="UPF0029_Impact_CS"/>
</dbReference>
<evidence type="ECO:0000259" key="3">
    <source>
        <dbReference type="Pfam" id="PF09186"/>
    </source>
</evidence>
<dbReference type="SUPFAM" id="SSF54211">
    <property type="entry name" value="Ribosomal protein S5 domain 2-like"/>
    <property type="match status" value="1"/>
</dbReference>
<feature type="domain" description="UPF0029" evidence="3">
    <location>
        <begin position="140"/>
        <end position="191"/>
    </location>
</feature>
<feature type="domain" description="Impact N-terminal" evidence="2">
    <location>
        <begin position="18"/>
        <end position="124"/>
    </location>
</feature>
<comment type="caution">
    <text evidence="4">The sequence shown here is derived from an EMBL/GenBank/DDBJ whole genome shotgun (WGS) entry which is preliminary data.</text>
</comment>
<dbReference type="SUPFAM" id="SSF54980">
    <property type="entry name" value="EF-G C-terminal domain-like"/>
    <property type="match status" value="1"/>
</dbReference>
<evidence type="ECO:0000259" key="2">
    <source>
        <dbReference type="Pfam" id="PF01205"/>
    </source>
</evidence>
<dbReference type="Pfam" id="PF09186">
    <property type="entry name" value="DUF1949"/>
    <property type="match status" value="1"/>
</dbReference>
<keyword evidence="5" id="KW-1185">Reference proteome</keyword>
<dbReference type="RefSeq" id="WP_313272993.1">
    <property type="nucleotide sequence ID" value="NZ_JASXSX010000001.1"/>
</dbReference>
<dbReference type="NCBIfam" id="TIGR00257">
    <property type="entry name" value="IMPACT_YIGZ"/>
    <property type="match status" value="1"/>
</dbReference>
<sequence>MRSIQSGSLVRHELEVQRSRFITTVAHTPTESAARTFISEIKTEFPDATHNCSAFVVKPEGMNEVGHSSDDGEPSGTAGPPMLEVLLQNKLVNVTAVVTRYFGGTLLGAGGLIRAYSTSVSETLDRCQVVQLVDQRRFRVTVDYDVAGRLEAQLRARHAQILDAAYTNRVQLVFSTDEPLASKIESLIAEVASEPVPIEELDPLTVEKPVSR</sequence>
<protein>
    <submittedName>
        <fullName evidence="4">YigZ family protein</fullName>
    </submittedName>
</protein>
<proteinExistence type="inferred from homology"/>
<dbReference type="PANTHER" id="PTHR16301:SF20">
    <property type="entry name" value="IMPACT FAMILY MEMBER YIGZ"/>
    <property type="match status" value="1"/>
</dbReference>
<comment type="similarity">
    <text evidence="1">Belongs to the IMPACT family.</text>
</comment>
<evidence type="ECO:0000313" key="5">
    <source>
        <dbReference type="Proteomes" id="UP001247542"/>
    </source>
</evidence>
<reference evidence="4 5" key="1">
    <citation type="submission" date="2023-06" db="EMBL/GenBank/DDBJ databases">
        <title>Draft genome sequence of Gleimia hominis type strain CCUG 57540T.</title>
        <authorList>
            <person name="Salva-Serra F."/>
            <person name="Cardew S."/>
            <person name="Jensie Markopoulos S."/>
            <person name="Ohlen M."/>
            <person name="Inganas E."/>
            <person name="Svensson-Stadler L."/>
            <person name="Moore E.R.B."/>
        </authorList>
    </citation>
    <scope>NUCLEOTIDE SEQUENCE [LARGE SCALE GENOMIC DNA]</scope>
    <source>
        <strain evidence="4 5">CCUG 57540</strain>
    </source>
</reference>
<gene>
    <name evidence="4" type="ORF">QS713_05080</name>
</gene>
<dbReference type="InterPro" id="IPR035647">
    <property type="entry name" value="EFG_III/V"/>
</dbReference>
<dbReference type="InterPro" id="IPR020568">
    <property type="entry name" value="Ribosomal_Su5_D2-typ_SF"/>
</dbReference>
<dbReference type="PROSITE" id="PS00910">
    <property type="entry name" value="UPF0029"/>
    <property type="match status" value="1"/>
</dbReference>
<dbReference type="InterPro" id="IPR015269">
    <property type="entry name" value="UPF0029_Impact_C"/>
</dbReference>
<evidence type="ECO:0000313" key="4">
    <source>
        <dbReference type="EMBL" id="MDT3767437.1"/>
    </source>
</evidence>
<dbReference type="InterPro" id="IPR001498">
    <property type="entry name" value="Impact_N"/>
</dbReference>
<evidence type="ECO:0000256" key="1">
    <source>
        <dbReference type="ARBA" id="ARBA00007665"/>
    </source>
</evidence>
<dbReference type="Gene3D" id="3.30.230.30">
    <property type="entry name" value="Impact, N-terminal domain"/>
    <property type="match status" value="1"/>
</dbReference>
<dbReference type="Pfam" id="PF01205">
    <property type="entry name" value="Impact_N"/>
    <property type="match status" value="1"/>
</dbReference>